<dbReference type="AlphaFoldDB" id="A0A3B0AAK3"/>
<feature type="domain" description="Fibronectin type-III" evidence="5">
    <location>
        <begin position="853"/>
        <end position="947"/>
    </location>
</feature>
<dbReference type="PROSITE" id="PS50853">
    <property type="entry name" value="FN3"/>
    <property type="match status" value="1"/>
</dbReference>
<dbReference type="CDD" id="cd00063">
    <property type="entry name" value="FN3"/>
    <property type="match status" value="1"/>
</dbReference>
<dbReference type="GO" id="GO:0000272">
    <property type="term" value="P:polysaccharide catabolic process"/>
    <property type="evidence" value="ECO:0007669"/>
    <property type="project" value="UniProtKB-KW"/>
</dbReference>
<dbReference type="Pfam" id="PF11175">
    <property type="entry name" value="DUF2961"/>
    <property type="match status" value="1"/>
</dbReference>
<dbReference type="InterPro" id="IPR003961">
    <property type="entry name" value="FN3_dom"/>
</dbReference>
<reference evidence="6 7" key="1">
    <citation type="journal article" date="2015" name="Int. J. Syst. Evol. Microbiol.">
        <title>Micromonospora costi sp. nov., isolated from a leaf of Costus speciosus.</title>
        <authorList>
            <person name="Thawai C."/>
        </authorList>
    </citation>
    <scope>NUCLEOTIDE SEQUENCE [LARGE SCALE GENOMIC DNA]</scope>
    <source>
        <strain evidence="6 7">CS1-12</strain>
    </source>
</reference>
<dbReference type="InterPro" id="IPR021345">
    <property type="entry name" value="DUF2961"/>
</dbReference>
<dbReference type="Proteomes" id="UP000279968">
    <property type="component" value="Unassembled WGS sequence"/>
</dbReference>
<organism evidence="6 7">
    <name type="scientific">Micromonospora costi</name>
    <dbReference type="NCBI Taxonomy" id="1530042"/>
    <lineage>
        <taxon>Bacteria</taxon>
        <taxon>Bacillati</taxon>
        <taxon>Actinomycetota</taxon>
        <taxon>Actinomycetes</taxon>
        <taxon>Micromonosporales</taxon>
        <taxon>Micromonosporaceae</taxon>
        <taxon>Micromonospora</taxon>
    </lineage>
</organism>
<name>A0A3B0AAK3_9ACTN</name>
<accession>A0A3B0AAK3</accession>
<dbReference type="InterPro" id="IPR006311">
    <property type="entry name" value="TAT_signal"/>
</dbReference>
<evidence type="ECO:0000256" key="3">
    <source>
        <dbReference type="SAM" id="MobiDB-lite"/>
    </source>
</evidence>
<dbReference type="Gene3D" id="2.60.120.1390">
    <property type="match status" value="3"/>
</dbReference>
<dbReference type="RefSeq" id="WP_120777721.1">
    <property type="nucleotide sequence ID" value="NZ_JBHLUP010000009.1"/>
</dbReference>
<dbReference type="Gene3D" id="2.60.120.260">
    <property type="entry name" value="Galactose-binding domain-like"/>
    <property type="match status" value="1"/>
</dbReference>
<proteinExistence type="predicted"/>
<evidence type="ECO:0000259" key="5">
    <source>
        <dbReference type="PROSITE" id="PS50853"/>
    </source>
</evidence>
<dbReference type="InterPro" id="IPR036116">
    <property type="entry name" value="FN3_sf"/>
</dbReference>
<dbReference type="Gene3D" id="2.60.40.10">
    <property type="entry name" value="Immunoglobulins"/>
    <property type="match status" value="1"/>
</dbReference>
<dbReference type="GO" id="GO:0016798">
    <property type="term" value="F:hydrolase activity, acting on glycosyl bonds"/>
    <property type="evidence" value="ECO:0007669"/>
    <property type="project" value="UniProtKB-KW"/>
</dbReference>
<keyword evidence="1" id="KW-0326">Glycosidase</keyword>
<evidence type="ECO:0000313" key="6">
    <source>
        <dbReference type="EMBL" id="RKN57530.1"/>
    </source>
</evidence>
<feature type="chain" id="PRO_5038536932" evidence="4">
    <location>
        <begin position="32"/>
        <end position="1088"/>
    </location>
</feature>
<protein>
    <submittedName>
        <fullName evidence="6">DUF2961 domain-containing protein</fullName>
    </submittedName>
</protein>
<evidence type="ECO:0000313" key="7">
    <source>
        <dbReference type="Proteomes" id="UP000279968"/>
    </source>
</evidence>
<keyword evidence="1" id="KW-0378">Hydrolase</keyword>
<keyword evidence="7" id="KW-1185">Reference proteome</keyword>
<dbReference type="SUPFAM" id="SSF49265">
    <property type="entry name" value="Fibronectin type III"/>
    <property type="match status" value="1"/>
</dbReference>
<sequence length="1088" mass="115005">MTPTTRAPRTSARRLLGAAAAAALVAGSALAGIAGPASAATGPAKDGPTTNGPVGWDVYRRLDRLPELTDGSRAYQFSSFDRTGGNDDGFSGRYSCLRSSADGCVIAEATGAGEIDSIWFTRDEGNVSATGTIKVVLDGKTVLDAKLQDVVDGKLGAPFVYPVVANAAQSSGGVYIKAPMTYRSSMRVTTEKNPIFYHVSYRKFTTPDGVHTFDPADKAEDVIAKLSAAGTADPKPAQPGATTAERTFAVPAGGRATLASGVGPGAITALQLRIPQLVGAPQPIADDGRAYGAGGGSEFTVAVDPANTGVRLTRRLDPHIGHQRARILVDGAPVAEWPANDPVPFGTWLDQTVELPASATAGKTKLTVRNEFVSSDLDINEFTYWVDSLVGGTAKRTDTVDLGPAHTDAETTHGYRITAQTWQGSNTFSYPADADRKAAVAASDTVLRDTRVRISFDGKTTVDAPLGEFFGTGLGLHSVRSLMFGVDPATATLSAWWPMPYRSRWSVELRNGSDVAIEPSVATVTTARSARWAAALRPTGDTGYFRATATSADTTPGADHLFLDVAGRGKFVGVTHTMEGHIPAGNQRNYLEGDERVYVDGAQSPSIHGTGTEDFYESGWYFNHGTFSAPTNGNPAHEVADYGCQYDCTGAYRLMLAESVAFSTALRFGIEHGPGDQDPARYGSTAYWYGQDTLGQRWTDTVDVGDAASEAAHQYASGGDRTVLTSTFEGDDGAPRPVTDDVRASTDPIRFRVALDEDNAGAVLRRVGDQSAGYQSVAVRVDGRDAGTWTQPLANTTHRWLEDEYRLPAALTRGRDAVTVTLTPTAGAPAWSAARYAVLSLVTPFTDDERPGAVSGLTATSGTTNAVTLTWQPARDDVYAPSYEVFASRTPGFTPGPDNRVGTATRPSFQHAGLGLRETWYYRVRAVDAAGNAGPYSSTASASTGDTLRIEGESLLPAVSGDAPADVQGDCCGIHWSQSAQLWFHANGPNQSVTVAFTVPTTGTYDLRLVQTLARDYGTNTVAIDGTRIGEAFDAYHSPEVVVSDPLDYGQRELSAGRHTLTLTVTGKAAASVGYLAGLDYVEARLVS</sequence>
<comment type="caution">
    <text evidence="6">The sequence shown here is derived from an EMBL/GenBank/DDBJ whole genome shotgun (WGS) entry which is preliminary data.</text>
</comment>
<keyword evidence="2" id="KW-0624">Polysaccharide degradation</keyword>
<gene>
    <name evidence="6" type="ORF">D7193_02360</name>
</gene>
<dbReference type="EMBL" id="RBAN01000001">
    <property type="protein sequence ID" value="RKN57530.1"/>
    <property type="molecule type" value="Genomic_DNA"/>
</dbReference>
<feature type="region of interest" description="Disordered" evidence="3">
    <location>
        <begin position="36"/>
        <end position="55"/>
    </location>
</feature>
<dbReference type="SMART" id="SM00060">
    <property type="entry name" value="FN3"/>
    <property type="match status" value="1"/>
</dbReference>
<dbReference type="OrthoDB" id="2518538at2"/>
<keyword evidence="2" id="KW-0119">Carbohydrate metabolism</keyword>
<feature type="signal peptide" evidence="4">
    <location>
        <begin position="1"/>
        <end position="31"/>
    </location>
</feature>
<dbReference type="InterPro" id="IPR013783">
    <property type="entry name" value="Ig-like_fold"/>
</dbReference>
<keyword evidence="4" id="KW-0732">Signal</keyword>
<dbReference type="PROSITE" id="PS51318">
    <property type="entry name" value="TAT"/>
    <property type="match status" value="1"/>
</dbReference>
<evidence type="ECO:0000256" key="2">
    <source>
        <dbReference type="ARBA" id="ARBA00023326"/>
    </source>
</evidence>
<evidence type="ECO:0000256" key="1">
    <source>
        <dbReference type="ARBA" id="ARBA00023295"/>
    </source>
</evidence>
<evidence type="ECO:0000256" key="4">
    <source>
        <dbReference type="SAM" id="SignalP"/>
    </source>
</evidence>